<proteinExistence type="predicted"/>
<dbReference type="Gene3D" id="3.30.360.10">
    <property type="entry name" value="Dihydrodipicolinate Reductase, domain 2"/>
    <property type="match status" value="1"/>
</dbReference>
<protein>
    <submittedName>
        <fullName evidence="3">Myo-inositol 2-dehydrogenase</fullName>
        <ecNumber evidence="3">1.1.1.18</ecNumber>
    </submittedName>
</protein>
<gene>
    <name evidence="3" type="primary">iolG_2</name>
    <name evidence="3" type="ORF">ROLI_013030</name>
</gene>
<evidence type="ECO:0000259" key="2">
    <source>
        <dbReference type="Pfam" id="PF22725"/>
    </source>
</evidence>
<accession>A0ABZ2BQG4</accession>
<dbReference type="InterPro" id="IPR052515">
    <property type="entry name" value="Gfo/Idh/MocA_Oxidoreductase"/>
</dbReference>
<dbReference type="SUPFAM" id="SSF51735">
    <property type="entry name" value="NAD(P)-binding Rossmann-fold domains"/>
    <property type="match status" value="1"/>
</dbReference>
<reference evidence="4" key="1">
    <citation type="submission" date="2024-01" db="EMBL/GenBank/DDBJ databases">
        <title>Roseobacter fucihabitans sp. nov., isolated from the brown alga Fucus spiralis.</title>
        <authorList>
            <person name="Hahnke S."/>
            <person name="Berger M."/>
            <person name="Schlingloff A."/>
            <person name="Athale I."/>
            <person name="Neumann-Schaal M."/>
            <person name="Adenaya A."/>
            <person name="Poehlein A."/>
            <person name="Daniel R."/>
            <person name="Pertersen J."/>
            <person name="Brinkhoff T."/>
        </authorList>
    </citation>
    <scope>NUCLEOTIDE SEQUENCE [LARGE SCALE GENOMIC DNA]</scope>
    <source>
        <strain evidence="4">B14</strain>
    </source>
</reference>
<dbReference type="PANTHER" id="PTHR43249">
    <property type="entry name" value="UDP-N-ACETYL-2-AMINO-2-DEOXY-D-GLUCURONATE OXIDASE"/>
    <property type="match status" value="1"/>
</dbReference>
<name>A0ABZ2BQG4_9RHOB</name>
<dbReference type="Pfam" id="PF22725">
    <property type="entry name" value="GFO_IDH_MocA_C3"/>
    <property type="match status" value="1"/>
</dbReference>
<evidence type="ECO:0000313" key="4">
    <source>
        <dbReference type="Proteomes" id="UP001318682"/>
    </source>
</evidence>
<keyword evidence="3" id="KW-0560">Oxidoreductase</keyword>
<dbReference type="EC" id="1.1.1.18" evidence="3"/>
<dbReference type="Pfam" id="PF01408">
    <property type="entry name" value="GFO_IDH_MocA"/>
    <property type="match status" value="1"/>
</dbReference>
<dbReference type="RefSeq" id="WP_187428604.1">
    <property type="nucleotide sequence ID" value="NZ_CP143423.1"/>
</dbReference>
<organism evidence="3 4">
    <name type="scientific">Roseobacter fucihabitans</name>
    <dbReference type="NCBI Taxonomy" id="1537242"/>
    <lineage>
        <taxon>Bacteria</taxon>
        <taxon>Pseudomonadati</taxon>
        <taxon>Pseudomonadota</taxon>
        <taxon>Alphaproteobacteria</taxon>
        <taxon>Rhodobacterales</taxon>
        <taxon>Roseobacteraceae</taxon>
        <taxon>Roseobacter</taxon>
    </lineage>
</organism>
<dbReference type="PANTHER" id="PTHR43249:SF1">
    <property type="entry name" value="D-GLUCOSIDE 3-DEHYDROGENASE"/>
    <property type="match status" value="1"/>
</dbReference>
<evidence type="ECO:0000313" key="3">
    <source>
        <dbReference type="EMBL" id="WVX48224.1"/>
    </source>
</evidence>
<dbReference type="InterPro" id="IPR036291">
    <property type="entry name" value="NAD(P)-bd_dom_sf"/>
</dbReference>
<dbReference type="Gene3D" id="3.40.50.720">
    <property type="entry name" value="NAD(P)-binding Rossmann-like Domain"/>
    <property type="match status" value="1"/>
</dbReference>
<dbReference type="SUPFAM" id="SSF55347">
    <property type="entry name" value="Glyceraldehyde-3-phosphate dehydrogenase-like, C-terminal domain"/>
    <property type="match status" value="1"/>
</dbReference>
<dbReference type="GO" id="GO:0050112">
    <property type="term" value="F:inositol 2-dehydrogenase (NAD+) activity"/>
    <property type="evidence" value="ECO:0007669"/>
    <property type="project" value="UniProtKB-EC"/>
</dbReference>
<dbReference type="InterPro" id="IPR055170">
    <property type="entry name" value="GFO_IDH_MocA-like_dom"/>
</dbReference>
<dbReference type="EMBL" id="CP143423">
    <property type="protein sequence ID" value="WVX48224.1"/>
    <property type="molecule type" value="Genomic_DNA"/>
</dbReference>
<feature type="domain" description="GFO/IDH/MocA-like oxidoreductase" evidence="2">
    <location>
        <begin position="135"/>
        <end position="255"/>
    </location>
</feature>
<evidence type="ECO:0000259" key="1">
    <source>
        <dbReference type="Pfam" id="PF01408"/>
    </source>
</evidence>
<feature type="domain" description="Gfo/Idh/MocA-like oxidoreductase N-terminal" evidence="1">
    <location>
        <begin position="8"/>
        <end position="123"/>
    </location>
</feature>
<dbReference type="InterPro" id="IPR000683">
    <property type="entry name" value="Gfo/Idh/MocA-like_OxRdtase_N"/>
</dbReference>
<sequence length="343" mass="36157">MAAEVICVAVIGLGMAAKPHLAALRQLEGPIRVGGLYTRNAERLAAQAEATGWAAYDSVQAICDDPAVDGAILITPPNAREDLVAQLARAGKHILMEKPLERDLPRAERLVARCEAAGVTLGVVLQHRFRAGSMALADLIASGKLGPIRAVRLALPWWRAQTYYDAPGRGTYAQDGGGVLLTQAVHVLDLMLSLTGPVTEVQALTATTALHQMEAEDFATAGMIFANGAVGSMVATTAAFPGSPESLALDADHGAAVLTAGELVVHWRDGTRDTVGELSATGGGSDPMDFPCDWHRDLICDFADALRNDRPPRITGRAALEAHKLIAAIELSACEGRKIKVQP</sequence>
<dbReference type="Proteomes" id="UP001318682">
    <property type="component" value="Chromosome"/>
</dbReference>
<keyword evidence="4" id="KW-1185">Reference proteome</keyword>